<comment type="caution">
    <text evidence="2">The sequence shown here is derived from an EMBL/GenBank/DDBJ whole genome shotgun (WGS) entry which is preliminary data.</text>
</comment>
<dbReference type="EMBL" id="MQMF01000001">
    <property type="protein sequence ID" value="OOE14678.1"/>
    <property type="molecule type" value="Genomic_DNA"/>
</dbReference>
<accession>A0A1V3GD17</accession>
<dbReference type="AlphaFoldDB" id="A0A1V3GD17"/>
<name>A0A1V3GD17_9BACL</name>
<feature type="transmembrane region" description="Helical" evidence="1">
    <location>
        <begin position="25"/>
        <end position="43"/>
    </location>
</feature>
<feature type="transmembrane region" description="Helical" evidence="1">
    <location>
        <begin position="63"/>
        <end position="85"/>
    </location>
</feature>
<feature type="transmembrane region" description="Helical" evidence="1">
    <location>
        <begin position="106"/>
        <end position="132"/>
    </location>
</feature>
<dbReference type="OrthoDB" id="9935351at2"/>
<protein>
    <submittedName>
        <fullName evidence="2">Uncharacterized protein</fullName>
    </submittedName>
</protein>
<evidence type="ECO:0000313" key="2">
    <source>
        <dbReference type="EMBL" id="OOE14678.1"/>
    </source>
</evidence>
<dbReference type="RefSeq" id="WP_077360547.1">
    <property type="nucleotide sequence ID" value="NZ_MQMF01000001.1"/>
</dbReference>
<keyword evidence="1" id="KW-0812">Transmembrane</keyword>
<dbReference type="Proteomes" id="UP000188597">
    <property type="component" value="Unassembled WGS sequence"/>
</dbReference>
<sequence>MNRLTYKSLKAEVNPPNYVFDIKKFEVYFSLICSLVLTLLLLVVTIKSNTYEIIKLLDVTRNILLNTVFGLLGMLGFIVSGLAIITGTINNKITQKLIENDKYKSLLSIFFSFAFIGKFIGILIVALIMVYFLGSMPLSFNICIFLGLSFVLSFSLFFSIFFAVSLLITCINIFQINFNYSAEDRVSIIESQEEIDIRFNDARIDTLTSILINKANLTKEEFTDELIKNINNDCPEEYKKKVIKKAKKYYHFE</sequence>
<organism evidence="2 3">
    <name type="scientific">Fictibacillus arsenicus</name>
    <dbReference type="NCBI Taxonomy" id="255247"/>
    <lineage>
        <taxon>Bacteria</taxon>
        <taxon>Bacillati</taxon>
        <taxon>Bacillota</taxon>
        <taxon>Bacilli</taxon>
        <taxon>Bacillales</taxon>
        <taxon>Fictibacillaceae</taxon>
        <taxon>Fictibacillus</taxon>
    </lineage>
</organism>
<proteinExistence type="predicted"/>
<gene>
    <name evidence="2" type="ORF">UN64_05680</name>
</gene>
<evidence type="ECO:0000313" key="3">
    <source>
        <dbReference type="Proteomes" id="UP000188597"/>
    </source>
</evidence>
<feature type="transmembrane region" description="Helical" evidence="1">
    <location>
        <begin position="138"/>
        <end position="171"/>
    </location>
</feature>
<reference evidence="2 3" key="1">
    <citation type="submission" date="2016-11" db="EMBL/GenBank/DDBJ databases">
        <authorList>
            <person name="Jaros S."/>
            <person name="Januszkiewicz K."/>
            <person name="Wedrychowicz H."/>
        </authorList>
    </citation>
    <scope>NUCLEOTIDE SEQUENCE [LARGE SCALE GENOMIC DNA]</scope>
    <source>
        <strain evidence="2 3">Con a/3</strain>
    </source>
</reference>
<keyword evidence="1" id="KW-0472">Membrane</keyword>
<evidence type="ECO:0000256" key="1">
    <source>
        <dbReference type="SAM" id="Phobius"/>
    </source>
</evidence>
<keyword evidence="1" id="KW-1133">Transmembrane helix</keyword>